<feature type="compositionally biased region" description="Basic and acidic residues" evidence="2">
    <location>
        <begin position="314"/>
        <end position="328"/>
    </location>
</feature>
<keyword evidence="1" id="KW-0694">RNA-binding</keyword>
<organism evidence="4 5">
    <name type="scientific">Discostella pseudostelligera</name>
    <dbReference type="NCBI Taxonomy" id="259834"/>
    <lineage>
        <taxon>Eukaryota</taxon>
        <taxon>Sar</taxon>
        <taxon>Stramenopiles</taxon>
        <taxon>Ochrophyta</taxon>
        <taxon>Bacillariophyta</taxon>
        <taxon>Coscinodiscophyceae</taxon>
        <taxon>Thalassiosirophycidae</taxon>
        <taxon>Stephanodiscales</taxon>
        <taxon>Stephanodiscaceae</taxon>
        <taxon>Discostella</taxon>
    </lineage>
</organism>
<gene>
    <name evidence="4" type="ORF">ACHAWU_010236</name>
</gene>
<dbReference type="InterPro" id="IPR035979">
    <property type="entry name" value="RBD_domain_sf"/>
</dbReference>
<dbReference type="SUPFAM" id="SSF54928">
    <property type="entry name" value="RNA-binding domain, RBD"/>
    <property type="match status" value="1"/>
</dbReference>
<evidence type="ECO:0000313" key="5">
    <source>
        <dbReference type="Proteomes" id="UP001530293"/>
    </source>
</evidence>
<protein>
    <recommendedName>
        <fullName evidence="3">RRM domain-containing protein</fullName>
    </recommendedName>
</protein>
<evidence type="ECO:0000256" key="1">
    <source>
        <dbReference type="PROSITE-ProRule" id="PRU00176"/>
    </source>
</evidence>
<feature type="domain" description="RRM" evidence="3">
    <location>
        <begin position="10"/>
        <end position="106"/>
    </location>
</feature>
<evidence type="ECO:0000313" key="4">
    <source>
        <dbReference type="EMBL" id="KAL3769632.1"/>
    </source>
</evidence>
<sequence length="631" mass="69267">MMSATTTKKRRAYIGNLRPRPHLSTNLYNDLFIPHSLHVKDFPNPGTGIVVVQPKANNNYKAASSATAAPTSCYALVEFKDVDYAITVLNGMQFDGRTLRVSREKTNFGGSGGGFGSKGKFGSSRWAGSDAGFDRSPSSSTTNHTSADEDVAAASNRIHNMVLNDDQFVGQERKIDKTLNGDEAIVHEIESAISSEFKANSDDITTAIACTAAMTLLSSVNAFGLDEEDDLMTNHTDDSVGAVDLTTQDFQSRCKMPLSDLLAEYGEQDGDWKNHQHPQNAQDLVNVKDFQQRREMPLSDLLAEYGDQDVNWKKDQTRSTISPDEKTRSRSANTVQTSRTTKQQTDANNTENNMLAPFGKAFIHLELVSFGYKYGAPSHSKKGFSYAHPLPPLDVRDLDRAPGHVAKFNGLSCLVKRALLNPSKFANADDSGQPDDKADDEQEGFQTNNITQSPMRQRANGIADEIIKMLVESIDEGGHGAISPLTMTISIGSEYGRHRSVVLVEHLAVVLRARLRRNDGRCFNGGSGLGGNGIVRQPVSVGTRHRDVEARHQDEEAFGEDLKREARKAERAKKRDSWDDDSCSSNFSSKLASFLSITSRYFLKNSSVDVIGSSPYVGTPFVFSMESVVAW</sequence>
<keyword evidence="5" id="KW-1185">Reference proteome</keyword>
<dbReference type="AlphaFoldDB" id="A0ABD3N0Z2"/>
<reference evidence="4 5" key="1">
    <citation type="submission" date="2024-10" db="EMBL/GenBank/DDBJ databases">
        <title>Updated reference genomes for cyclostephanoid diatoms.</title>
        <authorList>
            <person name="Roberts W.R."/>
            <person name="Alverson A.J."/>
        </authorList>
    </citation>
    <scope>NUCLEOTIDE SEQUENCE [LARGE SCALE GENOMIC DNA]</scope>
    <source>
        <strain evidence="4 5">AJA232-27</strain>
    </source>
</reference>
<comment type="caution">
    <text evidence="4">The sequence shown here is derived from an EMBL/GenBank/DDBJ whole genome shotgun (WGS) entry which is preliminary data.</text>
</comment>
<feature type="compositionally biased region" description="Polar residues" evidence="2">
    <location>
        <begin position="444"/>
        <end position="455"/>
    </location>
</feature>
<feature type="region of interest" description="Disordered" evidence="2">
    <location>
        <begin position="314"/>
        <end position="351"/>
    </location>
</feature>
<accession>A0ABD3N0Z2</accession>
<feature type="region of interest" description="Disordered" evidence="2">
    <location>
        <begin position="126"/>
        <end position="148"/>
    </location>
</feature>
<feature type="compositionally biased region" description="Polar residues" evidence="2">
    <location>
        <begin position="136"/>
        <end position="145"/>
    </location>
</feature>
<dbReference type="GO" id="GO:0003723">
    <property type="term" value="F:RNA binding"/>
    <property type="evidence" value="ECO:0007669"/>
    <property type="project" value="UniProtKB-UniRule"/>
</dbReference>
<dbReference type="Proteomes" id="UP001530293">
    <property type="component" value="Unassembled WGS sequence"/>
</dbReference>
<dbReference type="EMBL" id="JALLBG020000053">
    <property type="protein sequence ID" value="KAL3769632.1"/>
    <property type="molecule type" value="Genomic_DNA"/>
</dbReference>
<evidence type="ECO:0000256" key="2">
    <source>
        <dbReference type="SAM" id="MobiDB-lite"/>
    </source>
</evidence>
<proteinExistence type="predicted"/>
<evidence type="ECO:0000259" key="3">
    <source>
        <dbReference type="PROSITE" id="PS50102"/>
    </source>
</evidence>
<dbReference type="CDD" id="cd00590">
    <property type="entry name" value="RRM_SF"/>
    <property type="match status" value="1"/>
</dbReference>
<name>A0ABD3N0Z2_9STRA</name>
<dbReference type="InterPro" id="IPR000504">
    <property type="entry name" value="RRM_dom"/>
</dbReference>
<dbReference type="PROSITE" id="PS50102">
    <property type="entry name" value="RRM"/>
    <property type="match status" value="1"/>
</dbReference>
<feature type="region of interest" description="Disordered" evidence="2">
    <location>
        <begin position="425"/>
        <end position="458"/>
    </location>
</feature>
<feature type="compositionally biased region" description="Polar residues" evidence="2">
    <location>
        <begin position="330"/>
        <end position="351"/>
    </location>
</feature>